<keyword evidence="2" id="KW-1185">Reference proteome</keyword>
<evidence type="ECO:0000313" key="2">
    <source>
        <dbReference type="Proteomes" id="UP000321746"/>
    </source>
</evidence>
<evidence type="ECO:0000313" key="1">
    <source>
        <dbReference type="EMBL" id="GEN62838.1"/>
    </source>
</evidence>
<gene>
    <name evidence="1" type="ORF">AOE01nite_10620</name>
</gene>
<name>A0A511XIQ6_9PROT</name>
<dbReference type="EMBL" id="BJYG01000011">
    <property type="protein sequence ID" value="GEN62838.1"/>
    <property type="molecule type" value="Genomic_DNA"/>
</dbReference>
<reference evidence="1 2" key="1">
    <citation type="submission" date="2019-07" db="EMBL/GenBank/DDBJ databases">
        <title>Whole genome shotgun sequence of Acetobacter oeni NBRC 105207.</title>
        <authorList>
            <person name="Hosoyama A."/>
            <person name="Uohara A."/>
            <person name="Ohji S."/>
            <person name="Ichikawa N."/>
        </authorList>
    </citation>
    <scope>NUCLEOTIDE SEQUENCE [LARGE SCALE GENOMIC DNA]</scope>
    <source>
        <strain evidence="1 2">NBRC 105207</strain>
    </source>
</reference>
<organism evidence="1 2">
    <name type="scientific">Acetobacter oeni</name>
    <dbReference type="NCBI Taxonomy" id="304077"/>
    <lineage>
        <taxon>Bacteria</taxon>
        <taxon>Pseudomonadati</taxon>
        <taxon>Pseudomonadota</taxon>
        <taxon>Alphaproteobacteria</taxon>
        <taxon>Acetobacterales</taxon>
        <taxon>Acetobacteraceae</taxon>
        <taxon>Acetobacter</taxon>
    </lineage>
</organism>
<protein>
    <submittedName>
        <fullName evidence="1">Uncharacterized protein</fullName>
    </submittedName>
</protein>
<sequence>MIGRRAAGAQFTGMRRRGSFFHPDLHDNAARPPHDSNTNIPVAYAWKNAAATNTFRNFPHIAPEQIKVEGFARLNC</sequence>
<comment type="caution">
    <text evidence="1">The sequence shown here is derived from an EMBL/GenBank/DDBJ whole genome shotgun (WGS) entry which is preliminary data.</text>
</comment>
<accession>A0A511XIQ6</accession>
<dbReference type="AlphaFoldDB" id="A0A511XIQ6"/>
<proteinExistence type="predicted"/>
<dbReference type="Proteomes" id="UP000321746">
    <property type="component" value="Unassembled WGS sequence"/>
</dbReference>